<accession>A0A2J0KSH1</accession>
<evidence type="ECO:0000259" key="3">
    <source>
        <dbReference type="Pfam" id="PF02638"/>
    </source>
</evidence>
<sequence length="406" mass="46241">MDDIVRFQTRFLYIALILLQAIILLFGTDLPYARGLSLSKKAPPVISKGVWVTCFSEKKVLYSKEAALELIEFCKNSGISEVYIQLYRGGQAYYDSKIVDRAKYENMLKESGVDVLDFLLQEAQKNKIKVFAWVNALSVAQNKKADIIVKFGDKVLTRDQYLRPSMKGENVNKTDNYYLRDNQLFLEPGDPAVAEYTLAIVAEIISRYPAISGIHLDYARYPYPIPFLPDSRFTRYGLSYGYGASSVTRFKEKTGINPLFLLNDEKNILLWDSWKREQVTSLVEKISKYLKSASKDKLLSCAVVPFPERAYSAAFQDWPGWLEKGIVDYVVLMNYTKDNKLAKETIKSALSQRGMGKVFVGMGNFLMKDDPALLSEQYRITSDLKPDGIVFFSYDDVSNDPTLGRR</sequence>
<keyword evidence="2" id="KW-0472">Membrane</keyword>
<protein>
    <recommendedName>
        <fullName evidence="3">Glycosyl hydrolase-like 10 domain-containing protein</fullName>
    </recommendedName>
</protein>
<dbReference type="InterPro" id="IPR017853">
    <property type="entry name" value="GH"/>
</dbReference>
<proteinExistence type="predicted"/>
<name>A0A2J0KSH1_9BACT</name>
<evidence type="ECO:0000313" key="5">
    <source>
        <dbReference type="Proteomes" id="UP000230052"/>
    </source>
</evidence>
<keyword evidence="2" id="KW-0812">Transmembrane</keyword>
<dbReference type="Proteomes" id="UP000230052">
    <property type="component" value="Unassembled WGS sequence"/>
</dbReference>
<organism evidence="4 5">
    <name type="scientific">Candidatus Aquitaenariimonas noxiae</name>
    <dbReference type="NCBI Taxonomy" id="1974741"/>
    <lineage>
        <taxon>Bacteria</taxon>
        <taxon>Pseudomonadati</taxon>
        <taxon>Candidatus Omnitrophota</taxon>
        <taxon>Candidatus Aquitaenariimonas</taxon>
    </lineage>
</organism>
<dbReference type="InterPro" id="IPR052177">
    <property type="entry name" value="Divisome_Glycosyl_Hydrolase"/>
</dbReference>
<dbReference type="Pfam" id="PF02638">
    <property type="entry name" value="GHL10"/>
    <property type="match status" value="1"/>
</dbReference>
<dbReference type="SUPFAM" id="SSF51445">
    <property type="entry name" value="(Trans)glycosidases"/>
    <property type="match status" value="2"/>
</dbReference>
<dbReference type="InterPro" id="IPR003790">
    <property type="entry name" value="GHL10"/>
</dbReference>
<evidence type="ECO:0000256" key="1">
    <source>
        <dbReference type="ARBA" id="ARBA00022729"/>
    </source>
</evidence>
<feature type="transmembrane region" description="Helical" evidence="2">
    <location>
        <begin position="12"/>
        <end position="33"/>
    </location>
</feature>
<dbReference type="AlphaFoldDB" id="A0A2J0KSH1"/>
<comment type="caution">
    <text evidence="4">The sequence shown here is derived from an EMBL/GenBank/DDBJ whole genome shotgun (WGS) entry which is preliminary data.</text>
</comment>
<evidence type="ECO:0000313" key="4">
    <source>
        <dbReference type="EMBL" id="PIU41481.1"/>
    </source>
</evidence>
<gene>
    <name evidence="4" type="ORF">COS99_05085</name>
</gene>
<dbReference type="EMBL" id="PEWV01000053">
    <property type="protein sequence ID" value="PIU41481.1"/>
    <property type="molecule type" value="Genomic_DNA"/>
</dbReference>
<keyword evidence="2" id="KW-1133">Transmembrane helix</keyword>
<dbReference type="PANTHER" id="PTHR43405:SF1">
    <property type="entry name" value="GLYCOSYL HYDROLASE DIGH"/>
    <property type="match status" value="1"/>
</dbReference>
<evidence type="ECO:0000256" key="2">
    <source>
        <dbReference type="SAM" id="Phobius"/>
    </source>
</evidence>
<keyword evidence="1" id="KW-0732">Signal</keyword>
<reference evidence="4 5" key="1">
    <citation type="submission" date="2017-09" db="EMBL/GenBank/DDBJ databases">
        <title>Depth-based differentiation of microbial function through sediment-hosted aquifers and enrichment of novel symbionts in the deep terrestrial subsurface.</title>
        <authorList>
            <person name="Probst A.J."/>
            <person name="Ladd B."/>
            <person name="Jarett J.K."/>
            <person name="Geller-Mcgrath D.E."/>
            <person name="Sieber C.M."/>
            <person name="Emerson J.B."/>
            <person name="Anantharaman K."/>
            <person name="Thomas B.C."/>
            <person name="Malmstrom R."/>
            <person name="Stieglmeier M."/>
            <person name="Klingl A."/>
            <person name="Woyke T."/>
            <person name="Ryan C.M."/>
            <person name="Banfield J.F."/>
        </authorList>
    </citation>
    <scope>NUCLEOTIDE SEQUENCE [LARGE SCALE GENOMIC DNA]</scope>
    <source>
        <strain evidence="4">CG07_land_8_20_14_0_80_42_15</strain>
    </source>
</reference>
<dbReference type="PANTHER" id="PTHR43405">
    <property type="entry name" value="GLYCOSYL HYDROLASE DIGH"/>
    <property type="match status" value="1"/>
</dbReference>
<dbReference type="Gene3D" id="3.20.20.80">
    <property type="entry name" value="Glycosidases"/>
    <property type="match status" value="1"/>
</dbReference>
<feature type="domain" description="Glycosyl hydrolase-like 10" evidence="3">
    <location>
        <begin position="48"/>
        <end position="344"/>
    </location>
</feature>